<sequence>MPEIILVCGAGGKTTYIENLSKSCKNKKDKKVIITTTTKIYKPNEYTDSINSHSFDKKNIIVLGKEYDEKKLMYAGDDELNNAIKYADIILIEADGAKHYPIKIPNENEPVIPDILLGQISKIVIIMGLHALNRKFSEVCFRYNLCKEIDKNKIVDIETIKFIANKYYINKLKNKCSNIQLYLNDFTQDKNINYKKTAFIILASGNSKRFNGNKLLHKFNSLNNKTLFENTIDKISNVVKLLKKDKKLKNLETSIIVVSIYDEIINKEFENKYYSVIYNNNHNAGISSSIKLGLKEAIKEGSDSFAFFVCDMPFLGSDDIFNMIKYFYFSQKNIGAMFTKDRVSNPAIFSSKYIDDILKLENDEGASKIIKKNINDTFLYTIDEMKLIDIDKREDLK</sequence>
<dbReference type="InterPro" id="IPR025877">
    <property type="entry name" value="MobA-like_NTP_Trfase"/>
</dbReference>
<dbReference type="EMBL" id="CP098754">
    <property type="protein sequence ID" value="WIH94826.1"/>
    <property type="molecule type" value="Genomic_DNA"/>
</dbReference>
<evidence type="ECO:0000259" key="1">
    <source>
        <dbReference type="Pfam" id="PF12804"/>
    </source>
</evidence>
<protein>
    <submittedName>
        <fullName evidence="2">Selenium cofactor biosynthesis protein YqeC</fullName>
    </submittedName>
</protein>
<dbReference type="GO" id="GO:0016779">
    <property type="term" value="F:nucleotidyltransferase activity"/>
    <property type="evidence" value="ECO:0007669"/>
    <property type="project" value="UniProtKB-ARBA"/>
</dbReference>
<dbReference type="SUPFAM" id="SSF53448">
    <property type="entry name" value="Nucleotide-diphospho-sugar transferases"/>
    <property type="match status" value="1"/>
</dbReference>
<dbReference type="AlphaFoldDB" id="A0AAJ6G8B5"/>
<dbReference type="Proteomes" id="UP001242021">
    <property type="component" value="Chromosome"/>
</dbReference>
<feature type="domain" description="MobA-like NTP transferase" evidence="1">
    <location>
        <begin position="200"/>
        <end position="373"/>
    </location>
</feature>
<dbReference type="Pfam" id="PF12804">
    <property type="entry name" value="NTP_transf_3"/>
    <property type="match status" value="1"/>
</dbReference>
<name>A0AAJ6G8B5_BRAPL</name>
<gene>
    <name evidence="2" type="primary">yqeC</name>
    <name evidence="2" type="ORF">NEH99_11095</name>
</gene>
<dbReference type="Gene3D" id="3.90.550.10">
    <property type="entry name" value="Spore Coat Polysaccharide Biosynthesis Protein SpsA, Chain A"/>
    <property type="match status" value="1"/>
</dbReference>
<dbReference type="PANTHER" id="PTHR43777">
    <property type="entry name" value="MOLYBDENUM COFACTOR CYTIDYLYLTRANSFERASE"/>
    <property type="match status" value="1"/>
</dbReference>
<dbReference type="RefSeq" id="WP_284602770.1">
    <property type="nucleotide sequence ID" value="NZ_CP098752.1"/>
</dbReference>
<dbReference type="InterPro" id="IPR029044">
    <property type="entry name" value="Nucleotide-diphossugar_trans"/>
</dbReference>
<dbReference type="PANTHER" id="PTHR43777:SF1">
    <property type="entry name" value="MOLYBDENUM COFACTOR CYTIDYLYLTRANSFERASE"/>
    <property type="match status" value="1"/>
</dbReference>
<organism evidence="2 3">
    <name type="scientific">Brachyspira pilosicoli</name>
    <name type="common">Serpulina pilosicoli</name>
    <dbReference type="NCBI Taxonomy" id="52584"/>
    <lineage>
        <taxon>Bacteria</taxon>
        <taxon>Pseudomonadati</taxon>
        <taxon>Spirochaetota</taxon>
        <taxon>Spirochaetia</taxon>
        <taxon>Brachyspirales</taxon>
        <taxon>Brachyspiraceae</taxon>
        <taxon>Brachyspira</taxon>
    </lineage>
</organism>
<dbReference type="CDD" id="cd04182">
    <property type="entry name" value="GT_2_like_f"/>
    <property type="match status" value="1"/>
</dbReference>
<evidence type="ECO:0000313" key="2">
    <source>
        <dbReference type="EMBL" id="WIH94826.1"/>
    </source>
</evidence>
<proteinExistence type="predicted"/>
<reference evidence="2" key="1">
    <citation type="submission" date="2022-06" db="EMBL/GenBank/DDBJ databases">
        <title>Brachyspira pilosicoli from pigs in Switzerland.</title>
        <authorList>
            <person name="Schmitt S."/>
            <person name="Arnold M."/>
            <person name="Rossano A."/>
            <person name="Perreten V."/>
        </authorList>
    </citation>
    <scope>NUCLEOTIDE SEQUENCE</scope>
    <source>
        <strain evidence="2">MEI4028</strain>
    </source>
</reference>
<dbReference type="InterPro" id="IPR017587">
    <property type="entry name" value="YqeC"/>
</dbReference>
<accession>A0AAJ6G8B5</accession>
<dbReference type="NCBIfam" id="TIGR03172">
    <property type="entry name" value="selenium cofactor biosynthesis protein YqeC"/>
    <property type="match status" value="1"/>
</dbReference>
<evidence type="ECO:0000313" key="3">
    <source>
        <dbReference type="Proteomes" id="UP001242021"/>
    </source>
</evidence>
<dbReference type="Pfam" id="PF19842">
    <property type="entry name" value="YqeC"/>
    <property type="match status" value="1"/>
</dbReference>